<dbReference type="AlphaFoldDB" id="A0A538SLK8"/>
<accession>A0A538SLK8</accession>
<evidence type="ECO:0000313" key="2">
    <source>
        <dbReference type="EMBL" id="TMQ52251.1"/>
    </source>
</evidence>
<keyword evidence="1" id="KW-0732">Signal</keyword>
<comment type="caution">
    <text evidence="2">The sequence shown here is derived from an EMBL/GenBank/DDBJ whole genome shotgun (WGS) entry which is preliminary data.</text>
</comment>
<dbReference type="Proteomes" id="UP000320184">
    <property type="component" value="Unassembled WGS sequence"/>
</dbReference>
<dbReference type="EMBL" id="VBOT01000038">
    <property type="protein sequence ID" value="TMQ52251.1"/>
    <property type="molecule type" value="Genomic_DNA"/>
</dbReference>
<dbReference type="SUPFAM" id="SSF110296">
    <property type="entry name" value="Oligoxyloglucan reducing end-specific cellobiohydrolase"/>
    <property type="match status" value="1"/>
</dbReference>
<evidence type="ECO:0000313" key="3">
    <source>
        <dbReference type="Proteomes" id="UP000320184"/>
    </source>
</evidence>
<sequence>MRARLAVRLPALILALLIQGAGLAQAQGFKALYTRDGIDIWAVGDGGVVYRSFDGGLGYTDRTLGNKTLWGVAVRNFNAVARSGTAWTAGPTGP</sequence>
<organism evidence="2 3">
    <name type="scientific">Eiseniibacteriota bacterium</name>
    <dbReference type="NCBI Taxonomy" id="2212470"/>
    <lineage>
        <taxon>Bacteria</taxon>
        <taxon>Candidatus Eiseniibacteriota</taxon>
    </lineage>
</organism>
<feature type="chain" id="PRO_5021897377" evidence="1">
    <location>
        <begin position="27"/>
        <end position="94"/>
    </location>
</feature>
<reference evidence="2 3" key="1">
    <citation type="journal article" date="2019" name="Nat. Microbiol.">
        <title>Mediterranean grassland soil C-N compound turnover is dependent on rainfall and depth, and is mediated by genomically divergent microorganisms.</title>
        <authorList>
            <person name="Diamond S."/>
            <person name="Andeer P.F."/>
            <person name="Li Z."/>
            <person name="Crits-Christoph A."/>
            <person name="Burstein D."/>
            <person name="Anantharaman K."/>
            <person name="Lane K.R."/>
            <person name="Thomas B.C."/>
            <person name="Pan C."/>
            <person name="Northen T.R."/>
            <person name="Banfield J.F."/>
        </authorList>
    </citation>
    <scope>NUCLEOTIDE SEQUENCE [LARGE SCALE GENOMIC DNA]</scope>
    <source>
        <strain evidence="2">WS_3</strain>
    </source>
</reference>
<name>A0A538SLK8_UNCEI</name>
<protein>
    <submittedName>
        <fullName evidence="2">Uncharacterized protein</fullName>
    </submittedName>
</protein>
<evidence type="ECO:0000256" key="1">
    <source>
        <dbReference type="SAM" id="SignalP"/>
    </source>
</evidence>
<gene>
    <name evidence="2" type="ORF">E6K73_03195</name>
</gene>
<proteinExistence type="predicted"/>
<feature type="signal peptide" evidence="1">
    <location>
        <begin position="1"/>
        <end position="26"/>
    </location>
</feature>